<dbReference type="InParanoid" id="W2RZX3"/>
<gene>
    <name evidence="2" type="ORF">HMPREF1541_03916</name>
</gene>
<dbReference type="AlphaFoldDB" id="W2RZX3"/>
<dbReference type="HOGENOM" id="CLU_191093_0_0_1"/>
<dbReference type="GeneID" id="19971255"/>
<keyword evidence="1" id="KW-0472">Membrane</keyword>
<accession>W2RZX3</accession>
<dbReference type="VEuPathDB" id="FungiDB:HMPREF1541_03916"/>
<evidence type="ECO:0000313" key="2">
    <source>
        <dbReference type="EMBL" id="ETN41977.1"/>
    </source>
</evidence>
<organism evidence="2 3">
    <name type="scientific">Cyphellophora europaea (strain CBS 101466)</name>
    <name type="common">Phialophora europaea</name>
    <dbReference type="NCBI Taxonomy" id="1220924"/>
    <lineage>
        <taxon>Eukaryota</taxon>
        <taxon>Fungi</taxon>
        <taxon>Dikarya</taxon>
        <taxon>Ascomycota</taxon>
        <taxon>Pezizomycotina</taxon>
        <taxon>Eurotiomycetes</taxon>
        <taxon>Chaetothyriomycetidae</taxon>
        <taxon>Chaetothyriales</taxon>
        <taxon>Cyphellophoraceae</taxon>
        <taxon>Cyphellophora</taxon>
    </lineage>
</organism>
<keyword evidence="3" id="KW-1185">Reference proteome</keyword>
<proteinExistence type="predicted"/>
<sequence>MSSIPSHNPGPILSRGRKLFLAGLVVTPLLSYAVLKRRQNQRELERRLLEEEGRRNWIAQENRGDLSVNVGRSGGGV</sequence>
<dbReference type="Proteomes" id="UP000030752">
    <property type="component" value="Unassembled WGS sequence"/>
</dbReference>
<dbReference type="eggNOG" id="ENOG502RW7M">
    <property type="taxonomic scope" value="Eukaryota"/>
</dbReference>
<evidence type="ECO:0000313" key="3">
    <source>
        <dbReference type="Proteomes" id="UP000030752"/>
    </source>
</evidence>
<evidence type="ECO:0000256" key="1">
    <source>
        <dbReference type="SAM" id="Phobius"/>
    </source>
</evidence>
<dbReference type="OrthoDB" id="4158312at2759"/>
<dbReference type="EMBL" id="KB822719">
    <property type="protein sequence ID" value="ETN41977.1"/>
    <property type="molecule type" value="Genomic_DNA"/>
</dbReference>
<protein>
    <submittedName>
        <fullName evidence="2">Uncharacterized protein</fullName>
    </submittedName>
</protein>
<keyword evidence="1" id="KW-0812">Transmembrane</keyword>
<feature type="transmembrane region" description="Helical" evidence="1">
    <location>
        <begin position="19"/>
        <end position="35"/>
    </location>
</feature>
<reference evidence="2 3" key="1">
    <citation type="submission" date="2013-03" db="EMBL/GenBank/DDBJ databases">
        <title>The Genome Sequence of Phialophora europaea CBS 101466.</title>
        <authorList>
            <consortium name="The Broad Institute Genomics Platform"/>
            <person name="Cuomo C."/>
            <person name="de Hoog S."/>
            <person name="Gorbushina A."/>
            <person name="Walker B."/>
            <person name="Young S.K."/>
            <person name="Zeng Q."/>
            <person name="Gargeya S."/>
            <person name="Fitzgerald M."/>
            <person name="Haas B."/>
            <person name="Abouelleil A."/>
            <person name="Allen A.W."/>
            <person name="Alvarado L."/>
            <person name="Arachchi H.M."/>
            <person name="Berlin A.M."/>
            <person name="Chapman S.B."/>
            <person name="Gainer-Dewar J."/>
            <person name="Goldberg J."/>
            <person name="Griggs A."/>
            <person name="Gujja S."/>
            <person name="Hansen M."/>
            <person name="Howarth C."/>
            <person name="Imamovic A."/>
            <person name="Ireland A."/>
            <person name="Larimer J."/>
            <person name="McCowan C."/>
            <person name="Murphy C."/>
            <person name="Pearson M."/>
            <person name="Poon T.W."/>
            <person name="Priest M."/>
            <person name="Roberts A."/>
            <person name="Saif S."/>
            <person name="Shea T."/>
            <person name="Sisk P."/>
            <person name="Sykes S."/>
            <person name="Wortman J."/>
            <person name="Nusbaum C."/>
            <person name="Birren B."/>
        </authorList>
    </citation>
    <scope>NUCLEOTIDE SEQUENCE [LARGE SCALE GENOMIC DNA]</scope>
    <source>
        <strain evidence="2 3">CBS 101466</strain>
    </source>
</reference>
<keyword evidence="1" id="KW-1133">Transmembrane helix</keyword>
<dbReference type="RefSeq" id="XP_008716486.1">
    <property type="nucleotide sequence ID" value="XM_008718264.1"/>
</dbReference>
<name>W2RZX3_CYPE1</name>